<dbReference type="Pfam" id="PF02770">
    <property type="entry name" value="Acyl-CoA_dh_M"/>
    <property type="match status" value="1"/>
</dbReference>
<dbReference type="OrthoDB" id="9775090at2"/>
<organism evidence="10 11">
    <name type="scientific">Solimonas aquatica</name>
    <dbReference type="NCBI Taxonomy" id="489703"/>
    <lineage>
        <taxon>Bacteria</taxon>
        <taxon>Pseudomonadati</taxon>
        <taxon>Pseudomonadota</taxon>
        <taxon>Gammaproteobacteria</taxon>
        <taxon>Nevskiales</taxon>
        <taxon>Nevskiaceae</taxon>
        <taxon>Solimonas</taxon>
    </lineage>
</organism>
<dbReference type="Gene3D" id="1.20.140.10">
    <property type="entry name" value="Butyryl-CoA Dehydrogenase, subunit A, domain 3"/>
    <property type="match status" value="1"/>
</dbReference>
<evidence type="ECO:0000256" key="1">
    <source>
        <dbReference type="ARBA" id="ARBA00001974"/>
    </source>
</evidence>
<comment type="cofactor">
    <cofactor evidence="1 6">
        <name>FAD</name>
        <dbReference type="ChEBI" id="CHEBI:57692"/>
    </cofactor>
</comment>
<dbReference type="RefSeq" id="WP_093282561.1">
    <property type="nucleotide sequence ID" value="NZ_FOFS01000003.1"/>
</dbReference>
<evidence type="ECO:0000256" key="3">
    <source>
        <dbReference type="ARBA" id="ARBA00022630"/>
    </source>
</evidence>
<dbReference type="Gene3D" id="2.40.110.10">
    <property type="entry name" value="Butyryl-CoA Dehydrogenase, subunit A, domain 2"/>
    <property type="match status" value="1"/>
</dbReference>
<dbReference type="FunFam" id="2.40.110.10:FF:000002">
    <property type="entry name" value="Acyl-CoA dehydrogenase fadE12"/>
    <property type="match status" value="1"/>
</dbReference>
<keyword evidence="3 6" id="KW-0285">Flavoprotein</keyword>
<dbReference type="STRING" id="489703.SAMN04488038_10339"/>
<evidence type="ECO:0000259" key="9">
    <source>
        <dbReference type="Pfam" id="PF02771"/>
    </source>
</evidence>
<evidence type="ECO:0000256" key="5">
    <source>
        <dbReference type="ARBA" id="ARBA00023002"/>
    </source>
</evidence>
<dbReference type="SUPFAM" id="SSF47203">
    <property type="entry name" value="Acyl-CoA dehydrogenase C-terminal domain-like"/>
    <property type="match status" value="1"/>
</dbReference>
<evidence type="ECO:0000256" key="2">
    <source>
        <dbReference type="ARBA" id="ARBA00009347"/>
    </source>
</evidence>
<dbReference type="PANTHER" id="PTHR43884:SF12">
    <property type="entry name" value="ISOVALERYL-COA DEHYDROGENASE, MITOCHONDRIAL-RELATED"/>
    <property type="match status" value="1"/>
</dbReference>
<name>A0A1H9CHF2_9GAMM</name>
<dbReference type="Proteomes" id="UP000199233">
    <property type="component" value="Unassembled WGS sequence"/>
</dbReference>
<dbReference type="GO" id="GO:0003995">
    <property type="term" value="F:acyl-CoA dehydrogenase activity"/>
    <property type="evidence" value="ECO:0007669"/>
    <property type="project" value="InterPro"/>
</dbReference>
<proteinExistence type="inferred from homology"/>
<dbReference type="GO" id="GO:0050660">
    <property type="term" value="F:flavin adenine dinucleotide binding"/>
    <property type="evidence" value="ECO:0007669"/>
    <property type="project" value="InterPro"/>
</dbReference>
<dbReference type="EMBL" id="FOFS01000003">
    <property type="protein sequence ID" value="SEQ00048.1"/>
    <property type="molecule type" value="Genomic_DNA"/>
</dbReference>
<dbReference type="InterPro" id="IPR006089">
    <property type="entry name" value="Acyl-CoA_DH_CS"/>
</dbReference>
<dbReference type="InterPro" id="IPR013786">
    <property type="entry name" value="AcylCoA_DH/ox_N"/>
</dbReference>
<gene>
    <name evidence="10" type="ORF">SAMN04488038_10339</name>
</gene>
<comment type="similarity">
    <text evidence="2 6">Belongs to the acyl-CoA dehydrogenase family.</text>
</comment>
<keyword evidence="11" id="KW-1185">Reference proteome</keyword>
<dbReference type="InterPro" id="IPR036250">
    <property type="entry name" value="AcylCo_DH-like_C"/>
</dbReference>
<evidence type="ECO:0000313" key="10">
    <source>
        <dbReference type="EMBL" id="SEQ00048.1"/>
    </source>
</evidence>
<dbReference type="Pfam" id="PF00441">
    <property type="entry name" value="Acyl-CoA_dh_1"/>
    <property type="match status" value="1"/>
</dbReference>
<evidence type="ECO:0000259" key="8">
    <source>
        <dbReference type="Pfam" id="PF02770"/>
    </source>
</evidence>
<evidence type="ECO:0000256" key="4">
    <source>
        <dbReference type="ARBA" id="ARBA00022827"/>
    </source>
</evidence>
<dbReference type="Pfam" id="PF02771">
    <property type="entry name" value="Acyl-CoA_dh_N"/>
    <property type="match status" value="1"/>
</dbReference>
<dbReference type="InterPro" id="IPR009100">
    <property type="entry name" value="AcylCoA_DH/oxidase_NM_dom_sf"/>
</dbReference>
<keyword evidence="4 6" id="KW-0274">FAD</keyword>
<accession>A0A1H9CHF2</accession>
<evidence type="ECO:0000313" key="11">
    <source>
        <dbReference type="Proteomes" id="UP000199233"/>
    </source>
</evidence>
<feature type="domain" description="Acyl-CoA oxidase/dehydrogenase middle" evidence="8">
    <location>
        <begin position="124"/>
        <end position="218"/>
    </location>
</feature>
<evidence type="ECO:0000256" key="6">
    <source>
        <dbReference type="RuleBase" id="RU362125"/>
    </source>
</evidence>
<dbReference type="PROSITE" id="PS00073">
    <property type="entry name" value="ACYL_COA_DH_2"/>
    <property type="match status" value="1"/>
</dbReference>
<keyword evidence="5 6" id="KW-0560">Oxidoreductase</keyword>
<dbReference type="InterPro" id="IPR009075">
    <property type="entry name" value="AcylCo_DH/oxidase_C"/>
</dbReference>
<dbReference type="SUPFAM" id="SSF56645">
    <property type="entry name" value="Acyl-CoA dehydrogenase NM domain-like"/>
    <property type="match status" value="1"/>
</dbReference>
<reference evidence="10 11" key="1">
    <citation type="submission" date="2016-10" db="EMBL/GenBank/DDBJ databases">
        <authorList>
            <person name="de Groot N.N."/>
        </authorList>
    </citation>
    <scope>NUCLEOTIDE SEQUENCE [LARGE SCALE GENOMIC DNA]</scope>
    <source>
        <strain evidence="10 11">DSM 25927</strain>
    </source>
</reference>
<dbReference type="Gene3D" id="1.10.540.10">
    <property type="entry name" value="Acyl-CoA dehydrogenase/oxidase, N-terminal domain"/>
    <property type="match status" value="1"/>
</dbReference>
<dbReference type="AlphaFoldDB" id="A0A1H9CHF2"/>
<protein>
    <submittedName>
        <fullName evidence="10">Acyl-CoA dehydrogenase</fullName>
    </submittedName>
</protein>
<feature type="domain" description="Acyl-CoA dehydrogenase/oxidase N-terminal" evidence="9">
    <location>
        <begin position="9"/>
        <end position="120"/>
    </location>
</feature>
<dbReference type="InterPro" id="IPR037069">
    <property type="entry name" value="AcylCoA_DH/ox_N_sf"/>
</dbReference>
<sequence length="382" mass="41892">MSNEALAAELSAWRDTVRRFLTDEVSPHYERWEKEGILPKELYLKLGEAGLLCVDVPEEYGGIGAPFEFSCAIVEEAARMGYLALASNLTMHSDIVAPYILHLGTPEQRAHYLPKMISGECFGALAMTEPGTGSDLQGIKTNAVADGDEYVLNGSKTFITNGQHAGVVIVAAKTDPKAGGKGMTLLLVDTDRPGFKRGRNLEKMGLHSADTSELFFDNLRLPANKVLGRVGGGFGHLIDELPRERLMLAVSAVAHAEGALEKTIEYVQQRKAFGQAVSSFQNTRFELAKIKTDIEVHRAFYEKCAQAYAEGKLDVPTAAMVKMATSDMECRVVDACLQLFGGYGYMAEYPISRFYCDARIQRIYGGTNEIMKEVIARSLVGR</sequence>
<dbReference type="FunFam" id="1.20.140.10:FF:000001">
    <property type="entry name" value="Acyl-CoA dehydrogenase"/>
    <property type="match status" value="1"/>
</dbReference>
<feature type="domain" description="Acyl-CoA dehydrogenase/oxidase C-terminal" evidence="7">
    <location>
        <begin position="231"/>
        <end position="379"/>
    </location>
</feature>
<dbReference type="InterPro" id="IPR046373">
    <property type="entry name" value="Acyl-CoA_Oxase/DH_mid-dom_sf"/>
</dbReference>
<evidence type="ECO:0000259" key="7">
    <source>
        <dbReference type="Pfam" id="PF00441"/>
    </source>
</evidence>
<dbReference type="InterPro" id="IPR006091">
    <property type="entry name" value="Acyl-CoA_Oxase/DH_mid-dom"/>
</dbReference>
<dbReference type="PANTHER" id="PTHR43884">
    <property type="entry name" value="ACYL-COA DEHYDROGENASE"/>
    <property type="match status" value="1"/>
</dbReference>